<sequence length="73" mass="8218">MRGKHVELQKRVLNVNPRTMFVPCAAHFLNLVVNDAAKLSNETASEAYDNLEQIANDGNRNVNNKQVNIWPSV</sequence>
<gene>
    <name evidence="1" type="ORF">ILUMI_19224</name>
</gene>
<reference evidence="1" key="1">
    <citation type="submission" date="2019-08" db="EMBL/GenBank/DDBJ databases">
        <title>The genome of the North American firefly Photinus pyralis.</title>
        <authorList>
            <consortium name="Photinus pyralis genome working group"/>
            <person name="Fallon T.R."/>
            <person name="Sander Lower S.E."/>
            <person name="Weng J.-K."/>
        </authorList>
    </citation>
    <scope>NUCLEOTIDE SEQUENCE</scope>
    <source>
        <strain evidence="1">TRF0915ILg1</strain>
        <tissue evidence="1">Whole body</tissue>
    </source>
</reference>
<evidence type="ECO:0000313" key="1">
    <source>
        <dbReference type="EMBL" id="KAF2886949.1"/>
    </source>
</evidence>
<dbReference type="Proteomes" id="UP000801492">
    <property type="component" value="Unassembled WGS sequence"/>
</dbReference>
<dbReference type="EMBL" id="VTPC01085870">
    <property type="protein sequence ID" value="KAF2886949.1"/>
    <property type="molecule type" value="Genomic_DNA"/>
</dbReference>
<keyword evidence="2" id="KW-1185">Reference proteome</keyword>
<dbReference type="AlphaFoldDB" id="A0A8K0G5N7"/>
<evidence type="ECO:0000313" key="2">
    <source>
        <dbReference type="Proteomes" id="UP000801492"/>
    </source>
</evidence>
<name>A0A8K0G5N7_IGNLU</name>
<organism evidence="1 2">
    <name type="scientific">Ignelater luminosus</name>
    <name type="common">Cucubano</name>
    <name type="synonym">Pyrophorus luminosus</name>
    <dbReference type="NCBI Taxonomy" id="2038154"/>
    <lineage>
        <taxon>Eukaryota</taxon>
        <taxon>Metazoa</taxon>
        <taxon>Ecdysozoa</taxon>
        <taxon>Arthropoda</taxon>
        <taxon>Hexapoda</taxon>
        <taxon>Insecta</taxon>
        <taxon>Pterygota</taxon>
        <taxon>Neoptera</taxon>
        <taxon>Endopterygota</taxon>
        <taxon>Coleoptera</taxon>
        <taxon>Polyphaga</taxon>
        <taxon>Elateriformia</taxon>
        <taxon>Elateroidea</taxon>
        <taxon>Elateridae</taxon>
        <taxon>Agrypninae</taxon>
        <taxon>Pyrophorini</taxon>
        <taxon>Ignelater</taxon>
    </lineage>
</organism>
<comment type="caution">
    <text evidence="1">The sequence shown here is derived from an EMBL/GenBank/DDBJ whole genome shotgun (WGS) entry which is preliminary data.</text>
</comment>
<evidence type="ECO:0008006" key="3">
    <source>
        <dbReference type="Google" id="ProtNLM"/>
    </source>
</evidence>
<proteinExistence type="predicted"/>
<accession>A0A8K0G5N7</accession>
<protein>
    <recommendedName>
        <fullName evidence="3">DUF659 domain-containing protein</fullName>
    </recommendedName>
</protein>
<dbReference type="OrthoDB" id="6783070at2759"/>